<comment type="similarity">
    <text evidence="6">Belongs to the pentraxin family.</text>
</comment>
<dbReference type="PRINTS" id="PR00895">
    <property type="entry name" value="PENTAXIN"/>
</dbReference>
<dbReference type="KEGG" id="aten:116301922"/>
<keyword evidence="1 6" id="KW-0479">Metal-binding</keyword>
<dbReference type="Pfam" id="PF00354">
    <property type="entry name" value="Pentaxin"/>
    <property type="match status" value="1"/>
</dbReference>
<accession>A0A6P8IJN4</accession>
<comment type="subcellular location">
    <subcellularLocation>
        <location evidence="6">Secreted</location>
    </subcellularLocation>
</comment>
<evidence type="ECO:0000313" key="8">
    <source>
        <dbReference type="Proteomes" id="UP000515163"/>
    </source>
</evidence>
<dbReference type="PANTHER" id="PTHR19277:SF125">
    <property type="entry name" value="B6"/>
    <property type="match status" value="1"/>
</dbReference>
<sequence>MYENPFIQLTAFTLSMWVQVDTSTTFHTAFSYSTTRQSNGLSMEVRSTETRILLDDEIRSFPPVFDGHWHHLCLTWTNVDGKYSMYIDGISKGQGNFKTGHVIPEGAVVLGQEQDSFKGGFSSSQALQGNLTSVNMWDKVLTAEEVSSLANKCYTAEGNVIKWTDFHEKITGNLKLNCARFCDN</sequence>
<gene>
    <name evidence="9" type="primary">LOC116301922</name>
</gene>
<comment type="subunit">
    <text evidence="6">Homopentamer. Pentaxin (or pentraxin) have a discoid arrangement of 5 non-covalently bound subunits.</text>
</comment>
<keyword evidence="4" id="KW-0325">Glycoprotein</keyword>
<dbReference type="GO" id="GO:0005576">
    <property type="term" value="C:extracellular region"/>
    <property type="evidence" value="ECO:0007669"/>
    <property type="project" value="UniProtKB-SubCell"/>
</dbReference>
<feature type="domain" description="Pentraxin (PTX)" evidence="7">
    <location>
        <begin position="1"/>
        <end position="182"/>
    </location>
</feature>
<name>A0A6P8IJN4_ACTTE</name>
<keyword evidence="2 6" id="KW-0106">Calcium</keyword>
<dbReference type="GO" id="GO:0046872">
    <property type="term" value="F:metal ion binding"/>
    <property type="evidence" value="ECO:0007669"/>
    <property type="project" value="UniProtKB-KW"/>
</dbReference>
<dbReference type="Gene3D" id="2.60.120.200">
    <property type="match status" value="1"/>
</dbReference>
<keyword evidence="8" id="KW-1185">Reference proteome</keyword>
<evidence type="ECO:0000256" key="2">
    <source>
        <dbReference type="ARBA" id="ARBA00022837"/>
    </source>
</evidence>
<dbReference type="SMART" id="SM00159">
    <property type="entry name" value="PTX"/>
    <property type="match status" value="1"/>
</dbReference>
<dbReference type="Proteomes" id="UP000515163">
    <property type="component" value="Unplaced"/>
</dbReference>
<dbReference type="OrthoDB" id="5978051at2759"/>
<dbReference type="InterPro" id="IPR051360">
    <property type="entry name" value="Neuronal_Pentraxin_Related"/>
</dbReference>
<comment type="cofactor">
    <cofactor evidence="6">
        <name>Ca(2+)</name>
        <dbReference type="ChEBI" id="CHEBI:29108"/>
    </cofactor>
    <text evidence="6">Binds 2 calcium ions per subunit.</text>
</comment>
<dbReference type="PANTHER" id="PTHR19277">
    <property type="entry name" value="PENTRAXIN"/>
    <property type="match status" value="1"/>
</dbReference>
<dbReference type="AlphaFoldDB" id="A0A6P8IJN4"/>
<dbReference type="InterPro" id="IPR013320">
    <property type="entry name" value="ConA-like_dom_sf"/>
</dbReference>
<dbReference type="GeneID" id="116301922"/>
<keyword evidence="3" id="KW-1015">Disulfide bond</keyword>
<evidence type="ECO:0000256" key="3">
    <source>
        <dbReference type="ARBA" id="ARBA00023157"/>
    </source>
</evidence>
<protein>
    <recommendedName>
        <fullName evidence="6">Pentraxin family member</fullName>
    </recommendedName>
</protein>
<reference evidence="9" key="1">
    <citation type="submission" date="2025-08" db="UniProtKB">
        <authorList>
            <consortium name="RefSeq"/>
        </authorList>
    </citation>
    <scope>IDENTIFICATION</scope>
    <source>
        <tissue evidence="9">Tentacle</tissue>
    </source>
</reference>
<dbReference type="InParanoid" id="A0A6P8IJN4"/>
<comment type="caution">
    <text evidence="5">Lacks conserved residue(s) required for the propagation of feature annotation.</text>
</comment>
<dbReference type="SUPFAM" id="SSF49899">
    <property type="entry name" value="Concanavalin A-like lectins/glucanases"/>
    <property type="match status" value="1"/>
</dbReference>
<evidence type="ECO:0000259" key="7">
    <source>
        <dbReference type="PROSITE" id="PS51828"/>
    </source>
</evidence>
<evidence type="ECO:0000256" key="1">
    <source>
        <dbReference type="ARBA" id="ARBA00022723"/>
    </source>
</evidence>
<evidence type="ECO:0000256" key="5">
    <source>
        <dbReference type="PROSITE-ProRule" id="PRU01172"/>
    </source>
</evidence>
<dbReference type="InterPro" id="IPR001759">
    <property type="entry name" value="PTX_dom"/>
</dbReference>
<dbReference type="PROSITE" id="PS51828">
    <property type="entry name" value="PTX_2"/>
    <property type="match status" value="1"/>
</dbReference>
<proteinExistence type="inferred from homology"/>
<dbReference type="RefSeq" id="XP_031566952.1">
    <property type="nucleotide sequence ID" value="XM_031711092.1"/>
</dbReference>
<evidence type="ECO:0000256" key="4">
    <source>
        <dbReference type="ARBA" id="ARBA00023180"/>
    </source>
</evidence>
<evidence type="ECO:0000313" key="9">
    <source>
        <dbReference type="RefSeq" id="XP_031566952.1"/>
    </source>
</evidence>
<evidence type="ECO:0000256" key="6">
    <source>
        <dbReference type="RuleBase" id="RU362112"/>
    </source>
</evidence>
<organism evidence="8 9">
    <name type="scientific">Actinia tenebrosa</name>
    <name type="common">Australian red waratah sea anemone</name>
    <dbReference type="NCBI Taxonomy" id="6105"/>
    <lineage>
        <taxon>Eukaryota</taxon>
        <taxon>Metazoa</taxon>
        <taxon>Cnidaria</taxon>
        <taxon>Anthozoa</taxon>
        <taxon>Hexacorallia</taxon>
        <taxon>Actiniaria</taxon>
        <taxon>Actiniidae</taxon>
        <taxon>Actinia</taxon>
    </lineage>
</organism>